<evidence type="ECO:0000256" key="1">
    <source>
        <dbReference type="SAM" id="Phobius"/>
    </source>
</evidence>
<reference evidence="2" key="1">
    <citation type="submission" date="2023-07" db="EMBL/GenBank/DDBJ databases">
        <title>Black Yeasts Isolated from many extreme environments.</title>
        <authorList>
            <person name="Coleine C."/>
            <person name="Stajich J.E."/>
            <person name="Selbmann L."/>
        </authorList>
    </citation>
    <scope>NUCLEOTIDE SEQUENCE</scope>
    <source>
        <strain evidence="2">CCFEE 5485</strain>
    </source>
</reference>
<keyword evidence="1" id="KW-1133">Transmembrane helix</keyword>
<comment type="caution">
    <text evidence="2">The sequence shown here is derived from an EMBL/GenBank/DDBJ whole genome shotgun (WGS) entry which is preliminary data.</text>
</comment>
<dbReference type="EMBL" id="JAUTXT010000012">
    <property type="protein sequence ID" value="KAK3675926.1"/>
    <property type="molecule type" value="Genomic_DNA"/>
</dbReference>
<keyword evidence="1" id="KW-0472">Membrane</keyword>
<keyword evidence="3" id="KW-1185">Reference proteome</keyword>
<feature type="transmembrane region" description="Helical" evidence="1">
    <location>
        <begin position="67"/>
        <end position="87"/>
    </location>
</feature>
<keyword evidence="1" id="KW-0812">Transmembrane</keyword>
<name>A0AAE1C2Q6_9PEZI</name>
<evidence type="ECO:0000313" key="2">
    <source>
        <dbReference type="EMBL" id="KAK3675926.1"/>
    </source>
</evidence>
<gene>
    <name evidence="2" type="ORF">LTR78_004118</name>
</gene>
<dbReference type="Proteomes" id="UP001274830">
    <property type="component" value="Unassembled WGS sequence"/>
</dbReference>
<feature type="transmembrane region" description="Helical" evidence="1">
    <location>
        <begin position="111"/>
        <end position="134"/>
    </location>
</feature>
<proteinExistence type="predicted"/>
<organism evidence="2 3">
    <name type="scientific">Recurvomyces mirabilis</name>
    <dbReference type="NCBI Taxonomy" id="574656"/>
    <lineage>
        <taxon>Eukaryota</taxon>
        <taxon>Fungi</taxon>
        <taxon>Dikarya</taxon>
        <taxon>Ascomycota</taxon>
        <taxon>Pezizomycotina</taxon>
        <taxon>Dothideomycetes</taxon>
        <taxon>Dothideomycetidae</taxon>
        <taxon>Mycosphaerellales</taxon>
        <taxon>Teratosphaeriaceae</taxon>
        <taxon>Recurvomyces</taxon>
    </lineage>
</organism>
<protein>
    <submittedName>
        <fullName evidence="2">Uncharacterized protein</fullName>
    </submittedName>
</protein>
<sequence>MATVPVATFPTNWNLAALKAKHLPYRFESFYDGVMYYSVNWPSTMTPQCQMKSGRAWQRKAHRISHLVSLFLMLPIAIGLGLLMAAFHRLNRHRFYCQCPHPSAASVKRKWHLYLLLTLLFGLLPLVLALGSLLHRLIRPKKDALVSKEEQVVVQTTGPDGMQTEEVVQQQPAHSALDGAFDDVELGPVDRMNAHRASVPSYSFLDPMPVAE</sequence>
<evidence type="ECO:0000313" key="3">
    <source>
        <dbReference type="Proteomes" id="UP001274830"/>
    </source>
</evidence>
<dbReference type="AlphaFoldDB" id="A0AAE1C2Q6"/>
<accession>A0AAE1C2Q6</accession>